<accession>A0ABM0V6S9</accession>
<protein>
    <submittedName>
        <fullName evidence="2">Uncharacterized protein LOC104733967</fullName>
    </submittedName>
</protein>
<sequence length="172" mass="19570">MIHVNEQVIVPFSVGPYKDQVLCDVVPMQASHLLLGRPWEFDKMTSHCGHTNQYSFVHENKRICLKSLSPTQVYEMQSKLSKDPDANFLINASIVRRSLSDSTCQVLLMVFQDVVSTEHEQDAVPSVIKSLLRWYQDIFPEELPHGLPPLRDIEHKINLLPGAQLPNRPATV</sequence>
<dbReference type="GeneID" id="104733967"/>
<organism evidence="1 2">
    <name type="scientific">Camelina sativa</name>
    <name type="common">False flax</name>
    <name type="synonym">Myagrum sativum</name>
    <dbReference type="NCBI Taxonomy" id="90675"/>
    <lineage>
        <taxon>Eukaryota</taxon>
        <taxon>Viridiplantae</taxon>
        <taxon>Streptophyta</taxon>
        <taxon>Embryophyta</taxon>
        <taxon>Tracheophyta</taxon>
        <taxon>Spermatophyta</taxon>
        <taxon>Magnoliopsida</taxon>
        <taxon>eudicotyledons</taxon>
        <taxon>Gunneridae</taxon>
        <taxon>Pentapetalae</taxon>
        <taxon>rosids</taxon>
        <taxon>malvids</taxon>
        <taxon>Brassicales</taxon>
        <taxon>Brassicaceae</taxon>
        <taxon>Camelineae</taxon>
        <taxon>Camelina</taxon>
    </lineage>
</organism>
<proteinExistence type="predicted"/>
<dbReference type="RefSeq" id="XP_010451789.1">
    <property type="nucleotide sequence ID" value="XM_010453487.1"/>
</dbReference>
<dbReference type="PANTHER" id="PTHR35046">
    <property type="entry name" value="ZINC KNUCKLE (CCHC-TYPE) FAMILY PROTEIN"/>
    <property type="match status" value="1"/>
</dbReference>
<evidence type="ECO:0000313" key="2">
    <source>
        <dbReference type="RefSeq" id="XP_010451789.1"/>
    </source>
</evidence>
<gene>
    <name evidence="2" type="primary">LOC104733967</name>
</gene>
<name>A0ABM0V6S9_CAMSA</name>
<evidence type="ECO:0000313" key="1">
    <source>
        <dbReference type="Proteomes" id="UP000694864"/>
    </source>
</evidence>
<dbReference type="PANTHER" id="PTHR35046:SF9">
    <property type="entry name" value="RNA-DIRECTED DNA POLYMERASE"/>
    <property type="match status" value="1"/>
</dbReference>
<reference evidence="2" key="2">
    <citation type="submission" date="2025-08" db="UniProtKB">
        <authorList>
            <consortium name="RefSeq"/>
        </authorList>
    </citation>
    <scope>IDENTIFICATION</scope>
    <source>
        <tissue evidence="2">Leaf</tissue>
    </source>
</reference>
<dbReference type="Proteomes" id="UP000694864">
    <property type="component" value="Chromosome 12"/>
</dbReference>
<reference evidence="1" key="1">
    <citation type="journal article" date="2014" name="Nat. Commun.">
        <title>The emerging biofuel crop Camelina sativa retains a highly undifferentiated hexaploid genome structure.</title>
        <authorList>
            <person name="Kagale S."/>
            <person name="Koh C."/>
            <person name="Nixon J."/>
            <person name="Bollina V."/>
            <person name="Clarke W.E."/>
            <person name="Tuteja R."/>
            <person name="Spillane C."/>
            <person name="Robinson S.J."/>
            <person name="Links M.G."/>
            <person name="Clarke C."/>
            <person name="Higgins E.E."/>
            <person name="Huebert T."/>
            <person name="Sharpe A.G."/>
            <person name="Parkin I.A."/>
        </authorList>
    </citation>
    <scope>NUCLEOTIDE SEQUENCE [LARGE SCALE GENOMIC DNA]</scope>
    <source>
        <strain evidence="1">cv. DH55</strain>
    </source>
</reference>
<keyword evidence="1" id="KW-1185">Reference proteome</keyword>